<dbReference type="GO" id="GO:0035556">
    <property type="term" value="P:intracellular signal transduction"/>
    <property type="evidence" value="ECO:0007669"/>
    <property type="project" value="InterPro"/>
</dbReference>
<evidence type="ECO:0000259" key="12">
    <source>
        <dbReference type="PROSITE" id="PS50011"/>
    </source>
</evidence>
<dbReference type="PROSITE" id="PS00022">
    <property type="entry name" value="EGF_1"/>
    <property type="match status" value="1"/>
</dbReference>
<evidence type="ECO:0000313" key="15">
    <source>
        <dbReference type="EnsemblMetazoa" id="CLYHEMP023082.1"/>
    </source>
</evidence>
<keyword evidence="6 11" id="KW-0472">Membrane</keyword>
<dbReference type="Gene3D" id="2.10.25.10">
    <property type="entry name" value="Laminin"/>
    <property type="match status" value="1"/>
</dbReference>
<evidence type="ECO:0000256" key="10">
    <source>
        <dbReference type="PROSITE-ProRule" id="PRU00076"/>
    </source>
</evidence>
<evidence type="ECO:0000256" key="4">
    <source>
        <dbReference type="ARBA" id="ARBA00022741"/>
    </source>
</evidence>
<dbReference type="SUPFAM" id="SSF49785">
    <property type="entry name" value="Galactose-binding domain-like"/>
    <property type="match status" value="1"/>
</dbReference>
<feature type="domain" description="Guanylate cyclase" evidence="14">
    <location>
        <begin position="1500"/>
        <end position="1632"/>
    </location>
</feature>
<dbReference type="PANTHER" id="PTHR11920:SF501">
    <property type="entry name" value="GUANYLATE CYCLASE 32E"/>
    <property type="match status" value="1"/>
</dbReference>
<dbReference type="EC" id="4.6.1.2" evidence="2"/>
<evidence type="ECO:0000259" key="13">
    <source>
        <dbReference type="PROSITE" id="PS50026"/>
    </source>
</evidence>
<dbReference type="GO" id="GO:0004383">
    <property type="term" value="F:guanylate cyclase activity"/>
    <property type="evidence" value="ECO:0007669"/>
    <property type="project" value="UniProtKB-EC"/>
</dbReference>
<dbReference type="InterPro" id="IPR011009">
    <property type="entry name" value="Kinase-like_dom_sf"/>
</dbReference>
<dbReference type="InterPro" id="IPR000742">
    <property type="entry name" value="EGF"/>
</dbReference>
<dbReference type="Gene3D" id="1.10.510.10">
    <property type="entry name" value="Transferase(Phosphotransferase) domain 1"/>
    <property type="match status" value="1"/>
</dbReference>
<dbReference type="GO" id="GO:0004016">
    <property type="term" value="F:adenylate cyclase activity"/>
    <property type="evidence" value="ECO:0007669"/>
    <property type="project" value="TreeGrafter"/>
</dbReference>
<keyword evidence="10" id="KW-0245">EGF-like domain</keyword>
<dbReference type="GO" id="GO:0005524">
    <property type="term" value="F:ATP binding"/>
    <property type="evidence" value="ECO:0007669"/>
    <property type="project" value="InterPro"/>
</dbReference>
<feature type="transmembrane region" description="Helical" evidence="11">
    <location>
        <begin position="24"/>
        <end position="43"/>
    </location>
</feature>
<dbReference type="SUPFAM" id="SSF56112">
    <property type="entry name" value="Protein kinase-like (PK-like)"/>
    <property type="match status" value="1"/>
</dbReference>
<evidence type="ECO:0000256" key="2">
    <source>
        <dbReference type="ARBA" id="ARBA00012202"/>
    </source>
</evidence>
<feature type="domain" description="EGF-like" evidence="13">
    <location>
        <begin position="977"/>
        <end position="1011"/>
    </location>
</feature>
<comment type="caution">
    <text evidence="10">Lacks conserved residue(s) required for the propagation of feature annotation.</text>
</comment>
<dbReference type="CDD" id="cd07302">
    <property type="entry name" value="CHD"/>
    <property type="match status" value="1"/>
</dbReference>
<dbReference type="InterPro" id="IPR000719">
    <property type="entry name" value="Prot_kinase_dom"/>
</dbReference>
<dbReference type="InterPro" id="IPR031569">
    <property type="entry name" value="ApeC"/>
</dbReference>
<evidence type="ECO:0000259" key="14">
    <source>
        <dbReference type="PROSITE" id="PS50125"/>
    </source>
</evidence>
<name>A0A7M5XGM3_9CNID</name>
<dbReference type="PANTHER" id="PTHR11920">
    <property type="entry name" value="GUANYLYL CYCLASE"/>
    <property type="match status" value="1"/>
</dbReference>
<proteinExistence type="predicted"/>
<dbReference type="InterPro" id="IPR001054">
    <property type="entry name" value="A/G_cyclase"/>
</dbReference>
<dbReference type="Pfam" id="PF16977">
    <property type="entry name" value="ApeC"/>
    <property type="match status" value="1"/>
</dbReference>
<evidence type="ECO:0000256" key="6">
    <source>
        <dbReference type="ARBA" id="ARBA00023136"/>
    </source>
</evidence>
<sequence>DVDNNGACFEKDEWTGKRRVEMTASFYITLLLFSLLGGIHSAITPCPENWTLLSRSNLCVRLQNATYFDHSIGLCSIDEIHLQGSETRVWPLLLGFQDVETDDFSLLDITLGSNVKRLWTVLANGTCSKRNKTHSSWETSLEMSCDDTSELIHSVCILPSRITPIDTSEFRDYHFSASSFYTENKTFGLLKYEPQNIALNKTFRIGLFEGAGWCSNTDFENEFWQIDFPGQVWMSGLYIQNGIVKNCSLWISKFLLNYHNGEGWLSAYVNDTNQSADFQNEHGSFRYWFDYPIEVEKLRLEPLEYESNCLDSNDTEFDRFCMRIQFYGYYIRKDFGLRVIKGHDLSQKHVGSLDETSETSPIPWPSGSYALLKTNQKCPRTTQGVVLTGSLIWKSIGTGNSSSAFVKQDVCIHKNNNNSTTDNISFPSADYCIYGIYSCPDGFTENQLNRDVALVEEHQNPTFVQEGDNFTTSQTVLLCCRQDAVNLTFPFVIPFALIPNNTTDCSPFDNSTYASVLVEPDEDPSLRYCIHYPTNDVDELVLSTLNKIQIKNPLFPTIVQVRSKSGGNFINSGLDADKVLAVQLLNSSSCHASVTNLTNGTGSITLSNCNLGSTIVTVSIETERNVTVQSQMELTFTNDFNVLVMAEQTQVVDKLDIHSKTGSIRTQSFATDGQFYLHTNQSHLMFFIETTEEQILFEQHLHRNKEQQKLVFDIEHRFVHQGFEDSMFVSLPPDSNFYAILLEEKVQTSGRVVLLRTDFSASYSDLYAIYRANLQLYKDIIVDAQGKNLETQLQGIPRNITIIMFLDSIRASYVLPEATRQGLTPANKYHWISVSPQFTISNTFMRGPCLYHDPPCHITFDSMWNIFHYDDLDECDKLPSAYMPICTPITDFRNMIYTNLVPTVFNEVKLILDYMLVELNDTNKTLTTEFFVNFTQNIVCFPHGSGLRFVFRETYNTENTTIYDFMCQPGWSGTYCNEPFCTRESCNETHGSCIAPQVCKCQPGRFGRDCNGDCKKTCVHGVCNEGMFGDGACKSCEWLYLGKYCNEYTIIYGFIAAGIGTTVCGVFLMLYIVRLIQTQEQNAVAEIEASEKDYTMKWNDLETFEEVDYTSKVVGKQINHKLLYTTYKKGLTFTGQQVFIKCIEKPHFQITLGVKNEIQQLCQLSHNNIEQLLGIIVSQSRVGVVTPNANMGSLYDVLHAKNIWLTWDVRYSMMQDICRGMTYLHDIAKIKHGRLKSTNCLVYKGWQTKVGDIGLKMVKARKREKRFEAKRDSFKLKSMDDSEKDYRSLLWTAPELTCSGATNLDQVIRFTNKADVYSFGIILSEIISRRPPYSEISVMSIEHIVQAVAHLREPIVSLDQMNPGQETTGKDVLKTAVHGTLLRPKVDSSFFPADESESSILKMLMESCWSESEVERPPFAYALEVLELITPLKGSPLLKRAILLERETESLEKYICHDTNQIFKEQDKIADLLARMLPPFLATKFLSGDPMTPTQHNNVTVLIVCVHDLDRMVTLSSPTQLVDIISYLWKTVHVIIKKCKLKINYIKNRGDTLLFGAGFDSNSNRHAYDVTMLATQLLKTARSLEITNCPAHSVTLQAGIYTGPCTSAVITTSGTANHTLIGEAIDTARILERDALPNCVHASKKTTHYLSNNEFDIVSRTTYRLRVEKQILRTFWVGAK</sequence>
<keyword evidence="16" id="KW-1185">Reference proteome</keyword>
<dbReference type="InterPro" id="IPR008979">
    <property type="entry name" value="Galactose-bd-like_sf"/>
</dbReference>
<dbReference type="Gene3D" id="3.30.70.1230">
    <property type="entry name" value="Nucleotide cyclase"/>
    <property type="match status" value="1"/>
</dbReference>
<evidence type="ECO:0000256" key="8">
    <source>
        <dbReference type="ARBA" id="ARBA00023239"/>
    </source>
</evidence>
<evidence type="ECO:0000256" key="1">
    <source>
        <dbReference type="ARBA" id="ARBA00004167"/>
    </source>
</evidence>
<dbReference type="Pfam" id="PF07714">
    <property type="entry name" value="PK_Tyr_Ser-Thr"/>
    <property type="match status" value="1"/>
</dbReference>
<dbReference type="PROSITE" id="PS50125">
    <property type="entry name" value="GUANYLATE_CYCLASE_2"/>
    <property type="match status" value="1"/>
</dbReference>
<dbReference type="Proteomes" id="UP000594262">
    <property type="component" value="Unplaced"/>
</dbReference>
<dbReference type="OrthoDB" id="4062651at2759"/>
<evidence type="ECO:0000256" key="7">
    <source>
        <dbReference type="ARBA" id="ARBA00023170"/>
    </source>
</evidence>
<dbReference type="InterPro" id="IPR001245">
    <property type="entry name" value="Ser-Thr/Tyr_kinase_cat_dom"/>
</dbReference>
<evidence type="ECO:0000313" key="16">
    <source>
        <dbReference type="Proteomes" id="UP000594262"/>
    </source>
</evidence>
<dbReference type="InterPro" id="IPR029787">
    <property type="entry name" value="Nucleotide_cyclase"/>
</dbReference>
<evidence type="ECO:0000256" key="9">
    <source>
        <dbReference type="ARBA" id="ARBA00023293"/>
    </source>
</evidence>
<reference evidence="15" key="1">
    <citation type="submission" date="2021-01" db="UniProtKB">
        <authorList>
            <consortium name="EnsemblMetazoa"/>
        </authorList>
    </citation>
    <scope>IDENTIFICATION</scope>
</reference>
<feature type="disulfide bond" evidence="10">
    <location>
        <begin position="1001"/>
        <end position="1010"/>
    </location>
</feature>
<dbReference type="GO" id="GO:0001653">
    <property type="term" value="F:peptide receptor activity"/>
    <property type="evidence" value="ECO:0007669"/>
    <property type="project" value="TreeGrafter"/>
</dbReference>
<dbReference type="SMART" id="SM00044">
    <property type="entry name" value="CYCc"/>
    <property type="match status" value="1"/>
</dbReference>
<dbReference type="Gene3D" id="2.60.120.260">
    <property type="entry name" value="Galactose-binding domain-like"/>
    <property type="match status" value="1"/>
</dbReference>
<dbReference type="GO" id="GO:0007168">
    <property type="term" value="P:receptor guanylyl cyclase signaling pathway"/>
    <property type="evidence" value="ECO:0007669"/>
    <property type="project" value="TreeGrafter"/>
</dbReference>
<keyword evidence="3 11" id="KW-0812">Transmembrane</keyword>
<dbReference type="GO" id="GO:0004672">
    <property type="term" value="F:protein kinase activity"/>
    <property type="evidence" value="ECO:0007669"/>
    <property type="project" value="InterPro"/>
</dbReference>
<comment type="subcellular location">
    <subcellularLocation>
        <location evidence="1">Membrane</location>
        <topology evidence="1">Single-pass membrane protein</topology>
    </subcellularLocation>
</comment>
<dbReference type="GO" id="GO:0005886">
    <property type="term" value="C:plasma membrane"/>
    <property type="evidence" value="ECO:0007669"/>
    <property type="project" value="TreeGrafter"/>
</dbReference>
<evidence type="ECO:0000256" key="3">
    <source>
        <dbReference type="ARBA" id="ARBA00022692"/>
    </source>
</evidence>
<dbReference type="PROSITE" id="PS50011">
    <property type="entry name" value="PROTEIN_KINASE_DOM"/>
    <property type="match status" value="1"/>
</dbReference>
<keyword evidence="8" id="KW-0456">Lyase</keyword>
<evidence type="ECO:0000256" key="11">
    <source>
        <dbReference type="SAM" id="Phobius"/>
    </source>
</evidence>
<dbReference type="Pfam" id="PF00211">
    <property type="entry name" value="Guanylate_cyc"/>
    <property type="match status" value="1"/>
</dbReference>
<dbReference type="InterPro" id="IPR050401">
    <property type="entry name" value="Cyclic_nucleotide_synthase"/>
</dbReference>
<dbReference type="SUPFAM" id="SSF55073">
    <property type="entry name" value="Nucleotide cyclase"/>
    <property type="match status" value="1"/>
</dbReference>
<keyword evidence="4" id="KW-0547">Nucleotide-binding</keyword>
<organism evidence="15 16">
    <name type="scientific">Clytia hemisphaerica</name>
    <dbReference type="NCBI Taxonomy" id="252671"/>
    <lineage>
        <taxon>Eukaryota</taxon>
        <taxon>Metazoa</taxon>
        <taxon>Cnidaria</taxon>
        <taxon>Hydrozoa</taxon>
        <taxon>Hydroidolina</taxon>
        <taxon>Leptothecata</taxon>
        <taxon>Obeliida</taxon>
        <taxon>Clytiidae</taxon>
        <taxon>Clytia</taxon>
    </lineage>
</organism>
<feature type="domain" description="Protein kinase" evidence="12">
    <location>
        <begin position="1108"/>
        <end position="1438"/>
    </location>
</feature>
<keyword evidence="9" id="KW-0141">cGMP biosynthesis</keyword>
<dbReference type="PROSITE" id="PS50026">
    <property type="entry name" value="EGF_3"/>
    <property type="match status" value="1"/>
</dbReference>
<dbReference type="EnsemblMetazoa" id="CLYHEMT023082.1">
    <property type="protein sequence ID" value="CLYHEMP023082.1"/>
    <property type="gene ID" value="CLYHEMG023082"/>
</dbReference>
<keyword evidence="7" id="KW-0675">Receptor</keyword>
<keyword evidence="10" id="KW-1015">Disulfide bond</keyword>
<protein>
    <recommendedName>
        <fullName evidence="2">guanylate cyclase</fullName>
        <ecNumber evidence="2">4.6.1.2</ecNumber>
    </recommendedName>
</protein>
<accession>A0A7M5XGM3</accession>
<evidence type="ECO:0000256" key="5">
    <source>
        <dbReference type="ARBA" id="ARBA00022989"/>
    </source>
</evidence>
<keyword evidence="5 11" id="KW-1133">Transmembrane helix</keyword>